<dbReference type="InterPro" id="IPR007016">
    <property type="entry name" value="O-antigen_ligase-rel_domated"/>
</dbReference>
<comment type="subcellular location">
    <subcellularLocation>
        <location evidence="1">Membrane</location>
        <topology evidence="1">Multi-pass membrane protein</topology>
    </subcellularLocation>
</comment>
<keyword evidence="2 5" id="KW-0812">Transmembrane</keyword>
<evidence type="ECO:0000256" key="2">
    <source>
        <dbReference type="ARBA" id="ARBA00022692"/>
    </source>
</evidence>
<feature type="transmembrane region" description="Helical" evidence="5">
    <location>
        <begin position="307"/>
        <end position="331"/>
    </location>
</feature>
<evidence type="ECO:0000256" key="3">
    <source>
        <dbReference type="ARBA" id="ARBA00022989"/>
    </source>
</evidence>
<dbReference type="GO" id="GO:0016020">
    <property type="term" value="C:membrane"/>
    <property type="evidence" value="ECO:0007669"/>
    <property type="project" value="UniProtKB-SubCell"/>
</dbReference>
<feature type="transmembrane region" description="Helical" evidence="5">
    <location>
        <begin position="367"/>
        <end position="385"/>
    </location>
</feature>
<evidence type="ECO:0000256" key="5">
    <source>
        <dbReference type="SAM" id="Phobius"/>
    </source>
</evidence>
<evidence type="ECO:0000256" key="4">
    <source>
        <dbReference type="ARBA" id="ARBA00023136"/>
    </source>
</evidence>
<dbReference type="PANTHER" id="PTHR37422">
    <property type="entry name" value="TEICHURONIC ACID BIOSYNTHESIS PROTEIN TUAE"/>
    <property type="match status" value="1"/>
</dbReference>
<dbReference type="GO" id="GO:0016874">
    <property type="term" value="F:ligase activity"/>
    <property type="evidence" value="ECO:0007669"/>
    <property type="project" value="UniProtKB-KW"/>
</dbReference>
<dbReference type="Proteomes" id="UP000077748">
    <property type="component" value="Chromosome"/>
</dbReference>
<reference evidence="7 8" key="1">
    <citation type="submission" date="2016-05" db="EMBL/GenBank/DDBJ databases">
        <title>Genome Sequence of Pseudomonas citronellolis Strain SJTE-3, an Estrogens and Persistent Organic Pollutants degradation strain.</title>
        <authorList>
            <person name="Liang R."/>
        </authorList>
    </citation>
    <scope>NUCLEOTIDE SEQUENCE [LARGE SCALE GENOMIC DNA]</scope>
    <source>
        <strain evidence="7 8">SJTE-3</strain>
    </source>
</reference>
<evidence type="ECO:0000259" key="6">
    <source>
        <dbReference type="Pfam" id="PF04932"/>
    </source>
</evidence>
<feature type="transmembrane region" description="Helical" evidence="5">
    <location>
        <begin position="235"/>
        <end position="252"/>
    </location>
</feature>
<evidence type="ECO:0000313" key="8">
    <source>
        <dbReference type="Proteomes" id="UP000077748"/>
    </source>
</evidence>
<feature type="transmembrane region" description="Helical" evidence="5">
    <location>
        <begin position="67"/>
        <end position="87"/>
    </location>
</feature>
<feature type="transmembrane region" description="Helical" evidence="5">
    <location>
        <begin position="338"/>
        <end position="361"/>
    </location>
</feature>
<dbReference type="AlphaFoldDB" id="A0A1A9KJN2"/>
<dbReference type="Pfam" id="PF04932">
    <property type="entry name" value="Wzy_C"/>
    <property type="match status" value="1"/>
</dbReference>
<protein>
    <submittedName>
        <fullName evidence="7">Ligase</fullName>
    </submittedName>
</protein>
<keyword evidence="4 5" id="KW-0472">Membrane</keyword>
<keyword evidence="3 5" id="KW-1133">Transmembrane helix</keyword>
<gene>
    <name evidence="7" type="ORF">A9C11_29190</name>
</gene>
<name>A0A1A9KJN2_9PSED</name>
<evidence type="ECO:0000313" key="7">
    <source>
        <dbReference type="EMBL" id="ANI17817.1"/>
    </source>
</evidence>
<keyword evidence="7" id="KW-0436">Ligase</keyword>
<evidence type="ECO:0000256" key="1">
    <source>
        <dbReference type="ARBA" id="ARBA00004141"/>
    </source>
</evidence>
<feature type="transmembrane region" description="Helical" evidence="5">
    <location>
        <begin position="165"/>
        <end position="185"/>
    </location>
</feature>
<dbReference type="InterPro" id="IPR051533">
    <property type="entry name" value="WaaL-like"/>
</dbReference>
<feature type="transmembrane region" description="Helical" evidence="5">
    <location>
        <begin position="12"/>
        <end position="31"/>
    </location>
</feature>
<feature type="domain" description="O-antigen ligase-related" evidence="6">
    <location>
        <begin position="197"/>
        <end position="320"/>
    </location>
</feature>
<dbReference type="EMBL" id="CP015878">
    <property type="protein sequence ID" value="ANI17817.1"/>
    <property type="molecule type" value="Genomic_DNA"/>
</dbReference>
<sequence length="400" mass="44474">MGRRLADCKRFLACNLLPLGLLMLLTGMFWIGDRGDYHRLFYVFVATPTLIALFLRPAPWRALLGNPLFICFALFSLYMMLTLSWAASLDDSPSSLLKRPLFISLLFFCVALIAIQPSSRLQQVLHAAAWVALLSAVLSLGYFLYSTRLHIAGERFTGYGALYNPLLSAHVYGAFATIWLGRWFLARSPLSPAPVVALLILGFLLFVTGSRTPLTGIVAALLWLLVACNPRRGGMALAALVLLCAIQFWLYPELIVERGVSYRPTIWLDALRQISERPWFGHGFGHPIHIQIPGLLLADPHNMELGVLYAGGVVGLALWVALYVSAFVFAWRERRDAVVLIASGWLVFGLGAGLTEGMAFLSRPKEHWFLIWLPLAFLYAQWVRLRLQRSFSAAEGAGAP</sequence>
<organism evidence="7 8">
    <name type="scientific">Pseudomonas citronellolis</name>
    <dbReference type="NCBI Taxonomy" id="53408"/>
    <lineage>
        <taxon>Bacteria</taxon>
        <taxon>Pseudomonadati</taxon>
        <taxon>Pseudomonadota</taxon>
        <taxon>Gammaproteobacteria</taxon>
        <taxon>Pseudomonadales</taxon>
        <taxon>Pseudomonadaceae</taxon>
        <taxon>Pseudomonas</taxon>
    </lineage>
</organism>
<dbReference type="PANTHER" id="PTHR37422:SF13">
    <property type="entry name" value="LIPOPOLYSACCHARIDE BIOSYNTHESIS PROTEIN PA4999-RELATED"/>
    <property type="match status" value="1"/>
</dbReference>
<proteinExistence type="predicted"/>
<feature type="transmembrane region" description="Helical" evidence="5">
    <location>
        <begin position="37"/>
        <end position="55"/>
    </location>
</feature>
<feature type="transmembrane region" description="Helical" evidence="5">
    <location>
        <begin position="213"/>
        <end position="228"/>
    </location>
</feature>
<feature type="transmembrane region" description="Helical" evidence="5">
    <location>
        <begin position="127"/>
        <end position="145"/>
    </location>
</feature>
<accession>A0A1A9KJN2</accession>